<accession>A0A380P083</accession>
<feature type="transmembrane region" description="Helical" evidence="1">
    <location>
        <begin position="20"/>
        <end position="40"/>
    </location>
</feature>
<proteinExistence type="predicted"/>
<feature type="transmembrane region" description="Helical" evidence="1">
    <location>
        <begin position="141"/>
        <end position="163"/>
    </location>
</feature>
<name>A0A380P083_STRGR</name>
<keyword evidence="1" id="KW-0472">Membrane</keyword>
<organism evidence="2 3">
    <name type="scientific">Streptomyces griseus</name>
    <dbReference type="NCBI Taxonomy" id="1911"/>
    <lineage>
        <taxon>Bacteria</taxon>
        <taxon>Bacillati</taxon>
        <taxon>Actinomycetota</taxon>
        <taxon>Actinomycetes</taxon>
        <taxon>Kitasatosporales</taxon>
        <taxon>Streptomycetaceae</taxon>
        <taxon>Streptomyces</taxon>
    </lineage>
</organism>
<feature type="transmembrane region" description="Helical" evidence="1">
    <location>
        <begin position="175"/>
        <end position="195"/>
    </location>
</feature>
<dbReference type="EMBL" id="UHID01000006">
    <property type="protein sequence ID" value="SUP57398.1"/>
    <property type="molecule type" value="Genomic_DNA"/>
</dbReference>
<evidence type="ECO:0000256" key="1">
    <source>
        <dbReference type="SAM" id="Phobius"/>
    </source>
</evidence>
<dbReference type="RefSeq" id="WP_115068785.1">
    <property type="nucleotide sequence ID" value="NZ_UHID01000006.1"/>
</dbReference>
<evidence type="ECO:0000313" key="2">
    <source>
        <dbReference type="EMBL" id="SUP57398.1"/>
    </source>
</evidence>
<keyword evidence="1" id="KW-0812">Transmembrane</keyword>
<sequence length="265" mass="27488">MNALIKAEFRRLTATRMWRWALLTAVLLGGGLVGLMAAVGPENFTPPMPGMHTEEGVLSVLGMLGFTVFVPAALGTLAMTAEYRHRTATYTFLFAPRRWQVLTAKLVTFGGAGLVYGLVLAVSAGAGLYGALAARGVTPGLAAGTVWALLLRLALTMAVYTLLGVAMGALIRNMTVALAVVIGYLYMGELILMMIPGVNLVYPLLPGGATASLTSFTYVADAVAGELATSPVSLLSPVGGGFLLAGYALVAAAVAVLVPMRRDVL</sequence>
<feature type="transmembrane region" description="Helical" evidence="1">
    <location>
        <begin position="238"/>
        <end position="258"/>
    </location>
</feature>
<keyword evidence="1" id="KW-1133">Transmembrane helix</keyword>
<protein>
    <submittedName>
        <fullName evidence="2">ABC transport system membrane protein</fullName>
    </submittedName>
</protein>
<evidence type="ECO:0000313" key="3">
    <source>
        <dbReference type="Proteomes" id="UP000254150"/>
    </source>
</evidence>
<gene>
    <name evidence="2" type="ORF">NCTC7807_03152</name>
</gene>
<reference evidence="2 3" key="1">
    <citation type="submission" date="2018-06" db="EMBL/GenBank/DDBJ databases">
        <authorList>
            <consortium name="Pathogen Informatics"/>
            <person name="Doyle S."/>
        </authorList>
    </citation>
    <scope>NUCLEOTIDE SEQUENCE [LARGE SCALE GENOMIC DNA]</scope>
    <source>
        <strain evidence="2 3">NCTC7807</strain>
    </source>
</reference>
<dbReference type="PANTHER" id="PTHR37305:SF1">
    <property type="entry name" value="MEMBRANE PROTEIN"/>
    <property type="match status" value="1"/>
</dbReference>
<feature type="transmembrane region" description="Helical" evidence="1">
    <location>
        <begin position="102"/>
        <end position="129"/>
    </location>
</feature>
<dbReference type="AlphaFoldDB" id="A0A380P083"/>
<dbReference type="Proteomes" id="UP000254150">
    <property type="component" value="Unassembled WGS sequence"/>
</dbReference>
<dbReference type="PANTHER" id="PTHR37305">
    <property type="entry name" value="INTEGRAL MEMBRANE PROTEIN-RELATED"/>
    <property type="match status" value="1"/>
</dbReference>
<feature type="transmembrane region" description="Helical" evidence="1">
    <location>
        <begin position="60"/>
        <end position="81"/>
    </location>
</feature>